<dbReference type="PIRSF" id="PIRSF002097">
    <property type="entry name" value="DNA-binding_Fis"/>
    <property type="match status" value="1"/>
</dbReference>
<dbReference type="PRINTS" id="PR01591">
    <property type="entry name" value="DNABINDNGFIS"/>
</dbReference>
<evidence type="ECO:0000259" key="4">
    <source>
        <dbReference type="Pfam" id="PF02954"/>
    </source>
</evidence>
<dbReference type="SUPFAM" id="SSF46689">
    <property type="entry name" value="Homeodomain-like"/>
    <property type="match status" value="1"/>
</dbReference>
<dbReference type="GO" id="GO:0006355">
    <property type="term" value="P:regulation of DNA-templated transcription"/>
    <property type="evidence" value="ECO:0007669"/>
    <property type="project" value="InterPro"/>
</dbReference>
<dbReference type="STRING" id="966.BTA35_0213440"/>
<dbReference type="InterPro" id="IPR002197">
    <property type="entry name" value="HTH_Fis"/>
</dbReference>
<protein>
    <recommendedName>
        <fullName evidence="3">Putative Fis-like DNA-binding protein</fullName>
    </recommendedName>
</protein>
<dbReference type="NCBIfam" id="NF001659">
    <property type="entry name" value="PRK00430.1"/>
    <property type="match status" value="1"/>
</dbReference>
<dbReference type="PANTHER" id="PTHR47918:SF1">
    <property type="entry name" value="DNA-BINDING PROTEIN FIS"/>
    <property type="match status" value="1"/>
</dbReference>
<dbReference type="PRINTS" id="PR01590">
    <property type="entry name" value="HTHFIS"/>
</dbReference>
<feature type="domain" description="DNA binding HTH" evidence="4">
    <location>
        <begin position="47"/>
        <end position="87"/>
    </location>
</feature>
<comment type="similarity">
    <text evidence="1">Belongs to the transcriptional regulatory Fis family.</text>
</comment>
<gene>
    <name evidence="5" type="ORF">BTA35_0213440</name>
</gene>
<keyword evidence="2" id="KW-0238">DNA-binding</keyword>
<name>A0A1T1H9R8_OCELI</name>
<dbReference type="AlphaFoldDB" id="A0A1T1H9R8"/>
<organism evidence="5 6">
    <name type="scientific">Oceanospirillum linum</name>
    <dbReference type="NCBI Taxonomy" id="966"/>
    <lineage>
        <taxon>Bacteria</taxon>
        <taxon>Pseudomonadati</taxon>
        <taxon>Pseudomonadota</taxon>
        <taxon>Gammaproteobacteria</taxon>
        <taxon>Oceanospirillales</taxon>
        <taxon>Oceanospirillaceae</taxon>
        <taxon>Oceanospirillum</taxon>
    </lineage>
</organism>
<dbReference type="PANTHER" id="PTHR47918">
    <property type="entry name" value="DNA-BINDING PROTEIN FIS"/>
    <property type="match status" value="1"/>
</dbReference>
<dbReference type="InterPro" id="IPR009057">
    <property type="entry name" value="Homeodomain-like_sf"/>
</dbReference>
<proteinExistence type="inferred from homology"/>
<dbReference type="InterPro" id="IPR005412">
    <property type="entry name" value="Fis_DNA-bd"/>
</dbReference>
<keyword evidence="6" id="KW-1185">Reference proteome</keyword>
<evidence type="ECO:0000256" key="3">
    <source>
        <dbReference type="ARBA" id="ARBA00029540"/>
    </source>
</evidence>
<dbReference type="Proteomes" id="UP000190064">
    <property type="component" value="Unassembled WGS sequence"/>
</dbReference>
<accession>A0A1T1H9R8</accession>
<sequence>MSDNPPEIITQAQAGQKTLRASVEEAMSNYFAHLDGQPASNLYQMVLAEIEAPLLEAVMAYTKDNQSQASEILGLNRGTLRKKLKTYGML</sequence>
<dbReference type="InterPro" id="IPR050207">
    <property type="entry name" value="Trans_regulatory_Fis"/>
</dbReference>
<evidence type="ECO:0000313" key="5">
    <source>
        <dbReference type="EMBL" id="OOV86555.1"/>
    </source>
</evidence>
<dbReference type="EMBL" id="MTSD02000006">
    <property type="protein sequence ID" value="OOV86555.1"/>
    <property type="molecule type" value="Genomic_DNA"/>
</dbReference>
<evidence type="ECO:0000256" key="2">
    <source>
        <dbReference type="ARBA" id="ARBA00023125"/>
    </source>
</evidence>
<evidence type="ECO:0000256" key="1">
    <source>
        <dbReference type="ARBA" id="ARBA00008559"/>
    </source>
</evidence>
<dbReference type="GO" id="GO:0043565">
    <property type="term" value="F:sequence-specific DNA binding"/>
    <property type="evidence" value="ECO:0007669"/>
    <property type="project" value="InterPro"/>
</dbReference>
<dbReference type="Gene3D" id="1.10.10.60">
    <property type="entry name" value="Homeodomain-like"/>
    <property type="match status" value="1"/>
</dbReference>
<reference evidence="5" key="1">
    <citation type="submission" date="2017-02" db="EMBL/GenBank/DDBJ databases">
        <title>Draft Genome Sequence of the Salt Water Bacterium Oceanospirillum linum ATCC 11336.</title>
        <authorList>
            <person name="Trachtenberg A.M."/>
            <person name="Carney J.G."/>
            <person name="Linnane J.D."/>
            <person name="Rheaume B.A."/>
            <person name="Pitts N.L."/>
            <person name="Mykles D.L."/>
            <person name="Maclea K.S."/>
        </authorList>
    </citation>
    <scope>NUCLEOTIDE SEQUENCE [LARGE SCALE GENOMIC DNA]</scope>
    <source>
        <strain evidence="5">ATCC 11336</strain>
    </source>
</reference>
<comment type="caution">
    <text evidence="5">The sequence shown here is derived from an EMBL/GenBank/DDBJ whole genome shotgun (WGS) entry which is preliminary data.</text>
</comment>
<evidence type="ECO:0000313" key="6">
    <source>
        <dbReference type="Proteomes" id="UP000190064"/>
    </source>
</evidence>
<dbReference type="Pfam" id="PF02954">
    <property type="entry name" value="HTH_8"/>
    <property type="match status" value="1"/>
</dbReference>